<keyword evidence="1" id="KW-0472">Membrane</keyword>
<dbReference type="Proteomes" id="UP001054837">
    <property type="component" value="Unassembled WGS sequence"/>
</dbReference>
<evidence type="ECO:0000256" key="1">
    <source>
        <dbReference type="SAM" id="Phobius"/>
    </source>
</evidence>
<keyword evidence="1" id="KW-0812">Transmembrane</keyword>
<name>A0AAV4QJZ6_9ARAC</name>
<sequence>MATAPVANLRTDNVSPSHEKPKTFVWLGFNLAMLLEERRCFIHCRLSTTVKDVKLVQLDKKQSFRTASFLLMNGVEGKELDLREFPCLYDKETSLWMYAMIIVGCAFVIFVAVTLYLMCHSTIRQVAEEDVKFRGPTPRPAYREYQRQLE</sequence>
<proteinExistence type="predicted"/>
<organism evidence="2 3">
    <name type="scientific">Caerostris darwini</name>
    <dbReference type="NCBI Taxonomy" id="1538125"/>
    <lineage>
        <taxon>Eukaryota</taxon>
        <taxon>Metazoa</taxon>
        <taxon>Ecdysozoa</taxon>
        <taxon>Arthropoda</taxon>
        <taxon>Chelicerata</taxon>
        <taxon>Arachnida</taxon>
        <taxon>Araneae</taxon>
        <taxon>Araneomorphae</taxon>
        <taxon>Entelegynae</taxon>
        <taxon>Araneoidea</taxon>
        <taxon>Araneidae</taxon>
        <taxon>Caerostris</taxon>
    </lineage>
</organism>
<evidence type="ECO:0000313" key="2">
    <source>
        <dbReference type="EMBL" id="GIY08375.1"/>
    </source>
</evidence>
<accession>A0AAV4QJZ6</accession>
<dbReference type="AlphaFoldDB" id="A0AAV4QJZ6"/>
<dbReference type="EMBL" id="BPLQ01004491">
    <property type="protein sequence ID" value="GIY08375.1"/>
    <property type="molecule type" value="Genomic_DNA"/>
</dbReference>
<feature type="transmembrane region" description="Helical" evidence="1">
    <location>
        <begin position="95"/>
        <end position="117"/>
    </location>
</feature>
<comment type="caution">
    <text evidence="2">The sequence shown here is derived from an EMBL/GenBank/DDBJ whole genome shotgun (WGS) entry which is preliminary data.</text>
</comment>
<keyword evidence="3" id="KW-1185">Reference proteome</keyword>
<protein>
    <submittedName>
        <fullName evidence="2">Uncharacterized protein</fullName>
    </submittedName>
</protein>
<keyword evidence="1" id="KW-1133">Transmembrane helix</keyword>
<reference evidence="2 3" key="1">
    <citation type="submission" date="2021-06" db="EMBL/GenBank/DDBJ databases">
        <title>Caerostris darwini draft genome.</title>
        <authorList>
            <person name="Kono N."/>
            <person name="Arakawa K."/>
        </authorList>
    </citation>
    <scope>NUCLEOTIDE SEQUENCE [LARGE SCALE GENOMIC DNA]</scope>
</reference>
<gene>
    <name evidence="2" type="ORF">CDAR_192681</name>
</gene>
<evidence type="ECO:0000313" key="3">
    <source>
        <dbReference type="Proteomes" id="UP001054837"/>
    </source>
</evidence>